<dbReference type="EMBL" id="PEZW01000009">
    <property type="protein sequence ID" value="PIS07851.1"/>
    <property type="molecule type" value="Genomic_DNA"/>
</dbReference>
<reference evidence="2" key="1">
    <citation type="submission" date="2017-09" db="EMBL/GenBank/DDBJ databases">
        <title>Depth-based differentiation of microbial function through sediment-hosted aquifers and enrichment of novel symbionts in the deep terrestrial subsurface.</title>
        <authorList>
            <person name="Probst A.J."/>
            <person name="Ladd B."/>
            <person name="Jarett J.K."/>
            <person name="Geller-Mcgrath D.E."/>
            <person name="Sieber C.M.K."/>
            <person name="Emerson J.B."/>
            <person name="Anantharaman K."/>
            <person name="Thomas B.C."/>
            <person name="Malmstrom R."/>
            <person name="Stieglmeier M."/>
            <person name="Klingl A."/>
            <person name="Woyke T."/>
            <person name="Ryan C.M."/>
            <person name="Banfield J.F."/>
        </authorList>
    </citation>
    <scope>NUCLEOTIDE SEQUENCE [LARGE SCALE GENOMIC DNA]</scope>
</reference>
<organism evidence="1 2">
    <name type="scientific">Candidatus Berkelbacteria bacterium CG10_big_fil_rev_8_21_14_0_10_43_13</name>
    <dbReference type="NCBI Taxonomy" id="1974514"/>
    <lineage>
        <taxon>Bacteria</taxon>
        <taxon>Candidatus Berkelbacteria</taxon>
    </lineage>
</organism>
<name>A0A2H0W6Z7_9BACT</name>
<evidence type="ECO:0000313" key="2">
    <source>
        <dbReference type="Proteomes" id="UP000231382"/>
    </source>
</evidence>
<evidence type="ECO:0000313" key="1">
    <source>
        <dbReference type="EMBL" id="PIS07851.1"/>
    </source>
</evidence>
<proteinExistence type="predicted"/>
<dbReference type="AlphaFoldDB" id="A0A2H0W6Z7"/>
<comment type="caution">
    <text evidence="1">The sequence shown here is derived from an EMBL/GenBank/DDBJ whole genome shotgun (WGS) entry which is preliminary data.</text>
</comment>
<accession>A0A2H0W6Z7</accession>
<evidence type="ECO:0008006" key="3">
    <source>
        <dbReference type="Google" id="ProtNLM"/>
    </source>
</evidence>
<dbReference type="Proteomes" id="UP000231382">
    <property type="component" value="Unassembled WGS sequence"/>
</dbReference>
<sequence>MENIIADLYESGLSVTQIAEQQKISPSKIRYSLQKQRIQFRNHSSASRMLHLTKFGKATFSIKKKLSAKENDLKIAGIMLYWGEGTKAGNSVVFSNSDPSMIKLFLHFLRQICGAQEDRLRLLLHMYPDQDEDKLKLFWSETTKIPLSRFSKTFYHTGKAGSYTKRSEFGTVSLRYSDTELLRIINKWINQHKMPI</sequence>
<dbReference type="Gene3D" id="1.10.10.60">
    <property type="entry name" value="Homeodomain-like"/>
    <property type="match status" value="1"/>
</dbReference>
<gene>
    <name evidence="1" type="ORF">COT78_01280</name>
</gene>
<protein>
    <recommendedName>
        <fullName evidence="3">Homing endonuclease LAGLIDADG domain-containing protein</fullName>
    </recommendedName>
</protein>